<dbReference type="SUPFAM" id="SSF53850">
    <property type="entry name" value="Periplasmic binding protein-like II"/>
    <property type="match status" value="1"/>
</dbReference>
<dbReference type="PANTHER" id="PTHR30290:SF64">
    <property type="entry name" value="ABC TRANSPORTER PERIPLASMIC BINDING PROTEIN"/>
    <property type="match status" value="1"/>
</dbReference>
<feature type="domain" description="Solute-binding protein family 5" evidence="4">
    <location>
        <begin position="108"/>
        <end position="518"/>
    </location>
</feature>
<dbReference type="InterPro" id="IPR039424">
    <property type="entry name" value="SBP_5"/>
</dbReference>
<dbReference type="PIRSF" id="PIRSF002741">
    <property type="entry name" value="MppA"/>
    <property type="match status" value="1"/>
</dbReference>
<evidence type="ECO:0000259" key="4">
    <source>
        <dbReference type="Pfam" id="PF00496"/>
    </source>
</evidence>
<dbReference type="CDD" id="cd08497">
    <property type="entry name" value="MbnE-like"/>
    <property type="match status" value="1"/>
</dbReference>
<dbReference type="Proteomes" id="UP001242480">
    <property type="component" value="Unassembled WGS sequence"/>
</dbReference>
<accession>A0ABU0J3F9</accession>
<dbReference type="PANTHER" id="PTHR30290">
    <property type="entry name" value="PERIPLASMIC BINDING COMPONENT OF ABC TRANSPORTER"/>
    <property type="match status" value="1"/>
</dbReference>
<keyword evidence="3" id="KW-0732">Signal</keyword>
<comment type="subcellular location">
    <subcellularLocation>
        <location evidence="1">Periplasm</location>
    </subcellularLocation>
</comment>
<evidence type="ECO:0000256" key="1">
    <source>
        <dbReference type="ARBA" id="ARBA00004418"/>
    </source>
</evidence>
<dbReference type="Pfam" id="PF00496">
    <property type="entry name" value="SBP_bac_5"/>
    <property type="match status" value="1"/>
</dbReference>
<protein>
    <submittedName>
        <fullName evidence="5">Peptide/nickel transport system substrate-binding protein</fullName>
    </submittedName>
</protein>
<dbReference type="Gene3D" id="3.10.105.10">
    <property type="entry name" value="Dipeptide-binding Protein, Domain 3"/>
    <property type="match status" value="1"/>
</dbReference>
<dbReference type="InterPro" id="IPR030678">
    <property type="entry name" value="Peptide/Ni-bd"/>
</dbReference>
<reference evidence="5 6" key="1">
    <citation type="submission" date="2023-07" db="EMBL/GenBank/DDBJ databases">
        <title>Genomic Encyclopedia of Type Strains, Phase IV (KMG-IV): sequencing the most valuable type-strain genomes for metagenomic binning, comparative biology and taxonomic classification.</title>
        <authorList>
            <person name="Goeker M."/>
        </authorList>
    </citation>
    <scope>NUCLEOTIDE SEQUENCE [LARGE SCALE GENOMIC DNA]</scope>
    <source>
        <strain evidence="5 6">DSM 19619</strain>
    </source>
</reference>
<evidence type="ECO:0000313" key="5">
    <source>
        <dbReference type="EMBL" id="MDQ0468804.1"/>
    </source>
</evidence>
<keyword evidence="6" id="KW-1185">Reference proteome</keyword>
<evidence type="ECO:0000313" key="6">
    <source>
        <dbReference type="Proteomes" id="UP001242480"/>
    </source>
</evidence>
<dbReference type="Gene3D" id="3.40.190.10">
    <property type="entry name" value="Periplasmic binding protein-like II"/>
    <property type="match status" value="1"/>
</dbReference>
<gene>
    <name evidence="5" type="ORF">QO011_001804</name>
</gene>
<comment type="caution">
    <text evidence="5">The sequence shown here is derived from an EMBL/GenBank/DDBJ whole genome shotgun (WGS) entry which is preliminary data.</text>
</comment>
<name>A0ABU0J3F9_9HYPH</name>
<proteinExistence type="inferred from homology"/>
<dbReference type="InterPro" id="IPR000914">
    <property type="entry name" value="SBP_5_dom"/>
</dbReference>
<evidence type="ECO:0000256" key="2">
    <source>
        <dbReference type="ARBA" id="ARBA00005695"/>
    </source>
</evidence>
<dbReference type="RefSeq" id="WP_307270501.1">
    <property type="nucleotide sequence ID" value="NZ_JAUSVX010000002.1"/>
</dbReference>
<sequence>MSLFMELCIVPMPVRAAALIPLIALATAALAEPRPSIAMRGEPALPADFKAFPYVDADAPQGGSVAYAVLDSFDSLNPFIIGGAPSPGTNTLIYETLMRRSQDEPFSLYPLLAQTIETPDDRSWVEFKLDPHARFSDGKPVTTADVAFSFELLKTRGRPQYRTPFALVKAVEVKDDRTIRFQFFDGSNRELPLILAGSLVILPKHAIDPDTFERTTLKPMIGSGPYVFADIRPGQRVLFRKNPDWWGRDLPSNRGLFNFKEIRYDFFRDDNAMFEAFKTGGYDVRPEGEAARWATEYDFPAVREGRVRKQEIVNGLPKAMSALVFNTRREIFHDPLVREALATVLDFEWINRNLYFGLYARTCSFFEASVLSSCGRPADDRERALLAPFPDAVRPDVAAGTWRPPVSDGSGRDRVMARRAIALLKQAGWAAKDGVMQSASTGQPLRFEMVLPDQTFMRLALTYAEALKRIGVQMQIRLVDSAQYQRRKQNYDFDMTQFAWQSSLSPGIEQLTRWGSQSADVQAPGYFNFAGVKSPAVDAMIKALLAARTEEDMVAATRALDRVLISGHYVVPLFYAPKLWIARWDRTVRPDKPAQAVGAYGDVLASDPILAHMRSTP</sequence>
<organism evidence="5 6">
    <name type="scientific">Labrys wisconsinensis</name>
    <dbReference type="NCBI Taxonomy" id="425677"/>
    <lineage>
        <taxon>Bacteria</taxon>
        <taxon>Pseudomonadati</taxon>
        <taxon>Pseudomonadota</taxon>
        <taxon>Alphaproteobacteria</taxon>
        <taxon>Hyphomicrobiales</taxon>
        <taxon>Xanthobacteraceae</taxon>
        <taxon>Labrys</taxon>
    </lineage>
</organism>
<dbReference type="EMBL" id="JAUSVX010000002">
    <property type="protein sequence ID" value="MDQ0468804.1"/>
    <property type="molecule type" value="Genomic_DNA"/>
</dbReference>
<evidence type="ECO:0000256" key="3">
    <source>
        <dbReference type="ARBA" id="ARBA00022729"/>
    </source>
</evidence>
<comment type="similarity">
    <text evidence="2">Belongs to the bacterial solute-binding protein 5 family.</text>
</comment>